<evidence type="ECO:0000313" key="3">
    <source>
        <dbReference type="Proteomes" id="UP001219933"/>
    </source>
</evidence>
<dbReference type="EMBL" id="CP119878">
    <property type="protein sequence ID" value="WFD34538.1"/>
    <property type="molecule type" value="Genomic_DNA"/>
</dbReference>
<keyword evidence="3" id="KW-1185">Reference proteome</keyword>
<feature type="transmembrane region" description="Helical" evidence="1">
    <location>
        <begin position="97"/>
        <end position="114"/>
    </location>
</feature>
<feature type="transmembrane region" description="Helical" evidence="1">
    <location>
        <begin position="120"/>
        <end position="141"/>
    </location>
</feature>
<accession>A0AAF0EXP8</accession>
<evidence type="ECO:0000313" key="2">
    <source>
        <dbReference type="EMBL" id="WFD34538.1"/>
    </source>
</evidence>
<dbReference type="Pfam" id="PF08560">
    <property type="entry name" value="DUF1757"/>
    <property type="match status" value="1"/>
</dbReference>
<keyword evidence="1" id="KW-1133">Transmembrane helix</keyword>
<protein>
    <submittedName>
        <fullName evidence="2">Uncharacterized protein</fullName>
    </submittedName>
</protein>
<reference evidence="2" key="1">
    <citation type="submission" date="2023-03" db="EMBL/GenBank/DDBJ databases">
        <title>Mating type loci evolution in Malassezia.</title>
        <authorList>
            <person name="Coelho M.A."/>
        </authorList>
    </citation>
    <scope>NUCLEOTIDE SEQUENCE</scope>
    <source>
        <strain evidence="2">CBS 11721</strain>
    </source>
</reference>
<dbReference type="AlphaFoldDB" id="A0AAF0EXP8"/>
<evidence type="ECO:0000256" key="1">
    <source>
        <dbReference type="SAM" id="Phobius"/>
    </source>
</evidence>
<organism evidence="2 3">
    <name type="scientific">Malassezia cuniculi</name>
    <dbReference type="NCBI Taxonomy" id="948313"/>
    <lineage>
        <taxon>Eukaryota</taxon>
        <taxon>Fungi</taxon>
        <taxon>Dikarya</taxon>
        <taxon>Basidiomycota</taxon>
        <taxon>Ustilaginomycotina</taxon>
        <taxon>Malasseziomycetes</taxon>
        <taxon>Malasseziales</taxon>
        <taxon>Malasseziaceae</taxon>
        <taxon>Malassezia</taxon>
    </lineage>
</organism>
<feature type="transmembrane region" description="Helical" evidence="1">
    <location>
        <begin position="20"/>
        <end position="38"/>
    </location>
</feature>
<keyword evidence="1" id="KW-0472">Membrane</keyword>
<gene>
    <name evidence="2" type="ORF">MCUN1_001379</name>
</gene>
<keyword evidence="1" id="KW-0812">Transmembrane</keyword>
<proteinExistence type="predicted"/>
<sequence length="160" mass="17085">MAQLKSQEDTSYLLAFRGLQGAQIASIAATPLYLLSAIRHRRFSIRKFAKANWVVPIFGAVTGAGVGWANATQYTPAVLSRRVEEVRLDVNRIRRDDFHLIGSFVGAIAFPAIFLRSAGLVNGILGGAGIGGAIGIGAHYYSDYAGIEIPNAELVPAAKQ</sequence>
<dbReference type="Proteomes" id="UP001219933">
    <property type="component" value="Chromosome 2"/>
</dbReference>
<dbReference type="InterPro" id="IPR013869">
    <property type="entry name" value="DUF1757"/>
</dbReference>
<name>A0AAF0EXP8_9BASI</name>